<proteinExistence type="predicted"/>
<reference evidence="1" key="1">
    <citation type="submission" date="2020-07" db="EMBL/GenBank/DDBJ databases">
        <title>Huge and variable diversity of episymbiotic CPR bacteria and DPANN archaea in groundwater ecosystems.</title>
        <authorList>
            <person name="He C.Y."/>
            <person name="Keren R."/>
            <person name="Whittaker M."/>
            <person name="Farag I.F."/>
            <person name="Doudna J."/>
            <person name="Cate J.H.D."/>
            <person name="Banfield J.F."/>
        </authorList>
    </citation>
    <scope>NUCLEOTIDE SEQUENCE</scope>
    <source>
        <strain evidence="1">NC_groundwater_763_Ag_S-0.2um_68_21</strain>
    </source>
</reference>
<evidence type="ECO:0000313" key="2">
    <source>
        <dbReference type="Proteomes" id="UP000782312"/>
    </source>
</evidence>
<protein>
    <submittedName>
        <fullName evidence="1">Uncharacterized protein</fullName>
    </submittedName>
</protein>
<sequence>MMKVKEGQCGLCMHFAEGHINSEVKEIRKKKEAPEALVETCGHPQLSPLRLMVTPVSGCSGFERAA</sequence>
<evidence type="ECO:0000313" key="1">
    <source>
        <dbReference type="EMBL" id="MBI3127808.1"/>
    </source>
</evidence>
<name>A0A932HZA3_UNCTE</name>
<dbReference type="EMBL" id="JACPUR010000019">
    <property type="protein sequence ID" value="MBI3127808.1"/>
    <property type="molecule type" value="Genomic_DNA"/>
</dbReference>
<accession>A0A932HZA3</accession>
<dbReference type="Proteomes" id="UP000782312">
    <property type="component" value="Unassembled WGS sequence"/>
</dbReference>
<comment type="caution">
    <text evidence="1">The sequence shown here is derived from an EMBL/GenBank/DDBJ whole genome shotgun (WGS) entry which is preliminary data.</text>
</comment>
<dbReference type="AlphaFoldDB" id="A0A932HZA3"/>
<organism evidence="1 2">
    <name type="scientific">Tectimicrobiota bacterium</name>
    <dbReference type="NCBI Taxonomy" id="2528274"/>
    <lineage>
        <taxon>Bacteria</taxon>
        <taxon>Pseudomonadati</taxon>
        <taxon>Nitrospinota/Tectimicrobiota group</taxon>
        <taxon>Candidatus Tectimicrobiota</taxon>
    </lineage>
</organism>
<gene>
    <name evidence="1" type="ORF">HYZ11_09410</name>
</gene>